<comment type="caution">
    <text evidence="1">The sequence shown here is derived from an EMBL/GenBank/DDBJ whole genome shotgun (WGS) entry which is preliminary data.</text>
</comment>
<keyword evidence="2" id="KW-1185">Reference proteome</keyword>
<reference evidence="1" key="1">
    <citation type="submission" date="2021-02" db="EMBL/GenBank/DDBJ databases">
        <authorList>
            <person name="Dougan E. K."/>
            <person name="Rhodes N."/>
            <person name="Thang M."/>
            <person name="Chan C."/>
        </authorList>
    </citation>
    <scope>NUCLEOTIDE SEQUENCE</scope>
</reference>
<name>A0A812R121_SYMPI</name>
<proteinExistence type="predicted"/>
<protein>
    <submittedName>
        <fullName evidence="1">Uncharacterized protein</fullName>
    </submittedName>
</protein>
<evidence type="ECO:0000313" key="2">
    <source>
        <dbReference type="Proteomes" id="UP000649617"/>
    </source>
</evidence>
<dbReference type="OrthoDB" id="436008at2759"/>
<sequence length="536" mass="59671">MMEENAQKQGPRTLNDFCSWPQTVLSSLLQKQDGSEGERLHRLRNNLQLGLVMYTDYSGLAGEHEALSQMVAAMLMQDGLALHAKAAVQHFRFCDHGVLQKKVLCATSALRSHRVCVMSDLNDRLAPVACTLLDSMIPKGKVPKEQITEAYGSLLQYLIDNREWLYPANALSYCEVHQGQCPLFPERVIPGMPLRPFKRLKSKARLAVEGEASDMEEGSASGVDQSEKLRVNMAGATCCGWSAAGKSLHFADPSERPRAIWLVERMRRGETGQEDFFVSECTSRYPEKLRGPLSMTHEVFNVIVSPTDLGWPVRRTRVFCCGISKKTMAWLGPSQDDVAEHFFSFFGSSLEATGDVFMGADVREVRMEKIRLASKRGIRSPFPQAGRPEDFDDMPKHHMYAPGQVLRLQQYAALAAQRNGGAFFCDLEQNPESGASTPGSCIPTILTHGTLHSFSHDRPVLSEELFQAHGFNSFSHQTTWPASSVTMEILQELGLSPAQKLKLLGNGWHLPSVTSWLYYILAHTVKLNRNVSISPS</sequence>
<dbReference type="AlphaFoldDB" id="A0A812R121"/>
<accession>A0A812R121</accession>
<dbReference type="Proteomes" id="UP000649617">
    <property type="component" value="Unassembled WGS sequence"/>
</dbReference>
<gene>
    <name evidence="1" type="ORF">SPIL2461_LOCUS10200</name>
</gene>
<evidence type="ECO:0000313" key="1">
    <source>
        <dbReference type="EMBL" id="CAE7413582.1"/>
    </source>
</evidence>
<organism evidence="1 2">
    <name type="scientific">Symbiodinium pilosum</name>
    <name type="common">Dinoflagellate</name>
    <dbReference type="NCBI Taxonomy" id="2952"/>
    <lineage>
        <taxon>Eukaryota</taxon>
        <taxon>Sar</taxon>
        <taxon>Alveolata</taxon>
        <taxon>Dinophyceae</taxon>
        <taxon>Suessiales</taxon>
        <taxon>Symbiodiniaceae</taxon>
        <taxon>Symbiodinium</taxon>
    </lineage>
</organism>
<dbReference type="EMBL" id="CAJNIZ010018650">
    <property type="protein sequence ID" value="CAE7413582.1"/>
    <property type="molecule type" value="Genomic_DNA"/>
</dbReference>